<keyword evidence="3" id="KW-0560">Oxidoreductase</keyword>
<keyword evidence="8" id="KW-1185">Reference proteome</keyword>
<gene>
    <name evidence="7" type="ORF">AKO1_011771</name>
</gene>
<dbReference type="PRINTS" id="PR00420">
    <property type="entry name" value="RNGMNOXGNASE"/>
</dbReference>
<dbReference type="InterPro" id="IPR036188">
    <property type="entry name" value="FAD/NAD-bd_sf"/>
</dbReference>
<dbReference type="AlphaFoldDB" id="A0AAW2Z8H9"/>
<dbReference type="Pfam" id="PF01494">
    <property type="entry name" value="FAD_binding_3"/>
    <property type="match status" value="1"/>
</dbReference>
<dbReference type="GO" id="GO:0071949">
    <property type="term" value="F:FAD binding"/>
    <property type="evidence" value="ECO:0007669"/>
    <property type="project" value="InterPro"/>
</dbReference>
<dbReference type="PANTHER" id="PTHR46972">
    <property type="entry name" value="MONOOXYGENASE ASQM-RELATED"/>
    <property type="match status" value="1"/>
</dbReference>
<keyword evidence="5" id="KW-1133">Transmembrane helix</keyword>
<keyword evidence="5" id="KW-0472">Membrane</keyword>
<evidence type="ECO:0000256" key="3">
    <source>
        <dbReference type="ARBA" id="ARBA00023002"/>
    </source>
</evidence>
<dbReference type="PANTHER" id="PTHR46972:SF1">
    <property type="entry name" value="FAD DEPENDENT OXIDOREDUCTASE DOMAIN-CONTAINING PROTEIN"/>
    <property type="match status" value="1"/>
</dbReference>
<keyword evidence="4" id="KW-0503">Monooxygenase</keyword>
<name>A0AAW2Z8H9_9EUKA</name>
<dbReference type="Gene3D" id="3.50.50.60">
    <property type="entry name" value="FAD/NAD(P)-binding domain"/>
    <property type="match status" value="1"/>
</dbReference>
<feature type="transmembrane region" description="Helical" evidence="5">
    <location>
        <begin position="388"/>
        <end position="408"/>
    </location>
</feature>
<sequence>MTSQKLNIAIIGAGPSGCTLARILHQANISVVIFEGERDISVRSQGGTLDLHTDTGLSALKDAGLIQEFKKHARYDGEAFVLCDKKLLKYLNMSGSSSETDSNGRPEIDRIQLRRMLIDSLPKDMIRWGCRLRKVDQDRVLYFDHGIEKGFDLIVGADGAWSKIRPLLSPVQPIYSGIGGYMMKIKNVKERYPDLHKLVNGGSLSSHSDCKSMMAQQLGDGGLAVSYWGVRNEDWQQNCGFNVHNLEHVKKQILEEYGGWDERLLKFAQVADEATPSSLFMLPLGHKWKSQPGVTVIGDAAHLATPFAGEGVNIAMQDAQFLSRAIISASKNGRLDDEVEKFEKDMFVRGNRKQEQTKYMMDCMYFTEDAPRSSIHNIIAGALYGKPWIVVELARLVAWIYFFFFLLIKSK</sequence>
<accession>A0AAW2Z8H9</accession>
<keyword evidence="5" id="KW-0812">Transmembrane</keyword>
<evidence type="ECO:0000256" key="1">
    <source>
        <dbReference type="ARBA" id="ARBA00022630"/>
    </source>
</evidence>
<evidence type="ECO:0000313" key="7">
    <source>
        <dbReference type="EMBL" id="KAL0485446.1"/>
    </source>
</evidence>
<dbReference type="Proteomes" id="UP001431209">
    <property type="component" value="Unassembled WGS sequence"/>
</dbReference>
<evidence type="ECO:0000256" key="4">
    <source>
        <dbReference type="ARBA" id="ARBA00023033"/>
    </source>
</evidence>
<evidence type="ECO:0000313" key="8">
    <source>
        <dbReference type="Proteomes" id="UP001431209"/>
    </source>
</evidence>
<keyword evidence="1" id="KW-0285">Flavoprotein</keyword>
<protein>
    <recommendedName>
        <fullName evidence="6">FAD-binding domain-containing protein</fullName>
    </recommendedName>
</protein>
<dbReference type="EMBL" id="JAOPGA020001138">
    <property type="protein sequence ID" value="KAL0485446.1"/>
    <property type="molecule type" value="Genomic_DNA"/>
</dbReference>
<organism evidence="7 8">
    <name type="scientific">Acrasis kona</name>
    <dbReference type="NCBI Taxonomy" id="1008807"/>
    <lineage>
        <taxon>Eukaryota</taxon>
        <taxon>Discoba</taxon>
        <taxon>Heterolobosea</taxon>
        <taxon>Tetramitia</taxon>
        <taxon>Eutetramitia</taxon>
        <taxon>Acrasidae</taxon>
        <taxon>Acrasis</taxon>
    </lineage>
</organism>
<keyword evidence="2" id="KW-0274">FAD</keyword>
<proteinExistence type="predicted"/>
<feature type="domain" description="FAD-binding" evidence="6">
    <location>
        <begin position="7"/>
        <end position="331"/>
    </location>
</feature>
<reference evidence="7 8" key="1">
    <citation type="submission" date="2024-03" db="EMBL/GenBank/DDBJ databases">
        <title>The Acrasis kona genome and developmental transcriptomes reveal deep origins of eukaryotic multicellular pathways.</title>
        <authorList>
            <person name="Sheikh S."/>
            <person name="Fu C.-J."/>
            <person name="Brown M.W."/>
            <person name="Baldauf S.L."/>
        </authorList>
    </citation>
    <scope>NUCLEOTIDE SEQUENCE [LARGE SCALE GENOMIC DNA]</scope>
    <source>
        <strain evidence="7 8">ATCC MYA-3509</strain>
    </source>
</reference>
<evidence type="ECO:0000256" key="2">
    <source>
        <dbReference type="ARBA" id="ARBA00022827"/>
    </source>
</evidence>
<dbReference type="InterPro" id="IPR002938">
    <property type="entry name" value="FAD-bd"/>
</dbReference>
<comment type="caution">
    <text evidence="7">The sequence shown here is derived from an EMBL/GenBank/DDBJ whole genome shotgun (WGS) entry which is preliminary data.</text>
</comment>
<evidence type="ECO:0000256" key="5">
    <source>
        <dbReference type="SAM" id="Phobius"/>
    </source>
</evidence>
<dbReference type="GO" id="GO:0004497">
    <property type="term" value="F:monooxygenase activity"/>
    <property type="evidence" value="ECO:0007669"/>
    <property type="project" value="UniProtKB-KW"/>
</dbReference>
<evidence type="ECO:0000259" key="6">
    <source>
        <dbReference type="Pfam" id="PF01494"/>
    </source>
</evidence>
<dbReference type="SUPFAM" id="SSF51905">
    <property type="entry name" value="FAD/NAD(P)-binding domain"/>
    <property type="match status" value="1"/>
</dbReference>